<reference evidence="1" key="2">
    <citation type="journal article" date="2015" name="Fish Shellfish Immunol.">
        <title>Early steps in the European eel (Anguilla anguilla)-Vibrio vulnificus interaction in the gills: Role of the RtxA13 toxin.</title>
        <authorList>
            <person name="Callol A."/>
            <person name="Pajuelo D."/>
            <person name="Ebbesson L."/>
            <person name="Teles M."/>
            <person name="MacKenzie S."/>
            <person name="Amaro C."/>
        </authorList>
    </citation>
    <scope>NUCLEOTIDE SEQUENCE</scope>
</reference>
<evidence type="ECO:0000313" key="1">
    <source>
        <dbReference type="EMBL" id="JAH12801.1"/>
    </source>
</evidence>
<proteinExistence type="predicted"/>
<organism evidence="1">
    <name type="scientific">Anguilla anguilla</name>
    <name type="common">European freshwater eel</name>
    <name type="synonym">Muraena anguilla</name>
    <dbReference type="NCBI Taxonomy" id="7936"/>
    <lineage>
        <taxon>Eukaryota</taxon>
        <taxon>Metazoa</taxon>
        <taxon>Chordata</taxon>
        <taxon>Craniata</taxon>
        <taxon>Vertebrata</taxon>
        <taxon>Euteleostomi</taxon>
        <taxon>Actinopterygii</taxon>
        <taxon>Neopterygii</taxon>
        <taxon>Teleostei</taxon>
        <taxon>Anguilliformes</taxon>
        <taxon>Anguillidae</taxon>
        <taxon>Anguilla</taxon>
    </lineage>
</organism>
<dbReference type="AlphaFoldDB" id="A0A0E9Q7G3"/>
<protein>
    <submittedName>
        <fullName evidence="1">Uncharacterized protein</fullName>
    </submittedName>
</protein>
<accession>A0A0E9Q7G3</accession>
<reference evidence="1" key="1">
    <citation type="submission" date="2014-11" db="EMBL/GenBank/DDBJ databases">
        <authorList>
            <person name="Amaro Gonzalez C."/>
        </authorList>
    </citation>
    <scope>NUCLEOTIDE SEQUENCE</scope>
</reference>
<dbReference type="EMBL" id="GBXM01095776">
    <property type="protein sequence ID" value="JAH12801.1"/>
    <property type="molecule type" value="Transcribed_RNA"/>
</dbReference>
<sequence>MVKRAASVESFVNVISDFMIT</sequence>
<name>A0A0E9Q7G3_ANGAN</name>